<dbReference type="Proteomes" id="UP000824540">
    <property type="component" value="Unassembled WGS sequence"/>
</dbReference>
<reference evidence="2" key="1">
    <citation type="thesis" date="2021" institute="BYU ScholarsArchive" country="Provo, UT, USA">
        <title>Applications of and Algorithms for Genome Assembly and Genomic Analyses with an Emphasis on Marine Teleosts.</title>
        <authorList>
            <person name="Pickett B.D."/>
        </authorList>
    </citation>
    <scope>NUCLEOTIDE SEQUENCE</scope>
    <source>
        <strain evidence="2">HI-2016</strain>
    </source>
</reference>
<comment type="caution">
    <text evidence="2">The sequence shown here is derived from an EMBL/GenBank/DDBJ whole genome shotgun (WGS) entry which is preliminary data.</text>
</comment>
<sequence>PQLHIMVLQLLLLHIPRQHGSASTHDFHSREPDQHQCKRYVMTSFLQRFLEKILQKRVMTWNSPAAPMVSENGMMSSMSTSARMESESKSRFSRIAMIPNFILA</sequence>
<proteinExistence type="predicted"/>
<evidence type="ECO:0000313" key="2">
    <source>
        <dbReference type="EMBL" id="KAG9328282.1"/>
    </source>
</evidence>
<keyword evidence="3" id="KW-1185">Reference proteome</keyword>
<dbReference type="EMBL" id="JAFBMS010002436">
    <property type="protein sequence ID" value="KAG9328282.1"/>
    <property type="molecule type" value="Genomic_DNA"/>
</dbReference>
<dbReference type="AlphaFoldDB" id="A0A8T2MSE6"/>
<name>A0A8T2MSE6_9TELE</name>
<gene>
    <name evidence="2" type="ORF">JZ751_015390</name>
</gene>
<feature type="non-terminal residue" evidence="2">
    <location>
        <position position="1"/>
    </location>
</feature>
<feature type="chain" id="PRO_5035871701" evidence="1">
    <location>
        <begin position="23"/>
        <end position="104"/>
    </location>
</feature>
<feature type="non-terminal residue" evidence="2">
    <location>
        <position position="104"/>
    </location>
</feature>
<keyword evidence="1" id="KW-0732">Signal</keyword>
<evidence type="ECO:0000256" key="1">
    <source>
        <dbReference type="SAM" id="SignalP"/>
    </source>
</evidence>
<accession>A0A8T2MSE6</accession>
<evidence type="ECO:0000313" key="3">
    <source>
        <dbReference type="Proteomes" id="UP000824540"/>
    </source>
</evidence>
<feature type="signal peptide" evidence="1">
    <location>
        <begin position="1"/>
        <end position="22"/>
    </location>
</feature>
<organism evidence="2 3">
    <name type="scientific">Albula glossodonta</name>
    <name type="common">roundjaw bonefish</name>
    <dbReference type="NCBI Taxonomy" id="121402"/>
    <lineage>
        <taxon>Eukaryota</taxon>
        <taxon>Metazoa</taxon>
        <taxon>Chordata</taxon>
        <taxon>Craniata</taxon>
        <taxon>Vertebrata</taxon>
        <taxon>Euteleostomi</taxon>
        <taxon>Actinopterygii</taxon>
        <taxon>Neopterygii</taxon>
        <taxon>Teleostei</taxon>
        <taxon>Albuliformes</taxon>
        <taxon>Albulidae</taxon>
        <taxon>Albula</taxon>
    </lineage>
</organism>
<protein>
    <submittedName>
        <fullName evidence="2">Uncharacterized protein</fullName>
    </submittedName>
</protein>